<dbReference type="NCBIfam" id="TIGR00576">
    <property type="entry name" value="dut"/>
    <property type="match status" value="1"/>
</dbReference>
<dbReference type="InterPro" id="IPR029054">
    <property type="entry name" value="dUTPase-like"/>
</dbReference>
<keyword evidence="4" id="KW-0546">Nucleotide metabolism</keyword>
<comment type="similarity">
    <text evidence="1">Belongs to the dUTPase family.</text>
</comment>
<dbReference type="InterPro" id="IPR033704">
    <property type="entry name" value="dUTPase_trimeric"/>
</dbReference>
<dbReference type="SUPFAM" id="SSF51283">
    <property type="entry name" value="dUTPase-like"/>
    <property type="match status" value="1"/>
</dbReference>
<dbReference type="GO" id="GO:0004170">
    <property type="term" value="F:dUTP diphosphatase activity"/>
    <property type="evidence" value="ECO:0007669"/>
    <property type="project" value="UniProtKB-EC"/>
</dbReference>
<evidence type="ECO:0000256" key="2">
    <source>
        <dbReference type="ARBA" id="ARBA00012379"/>
    </source>
</evidence>
<evidence type="ECO:0000313" key="6">
    <source>
        <dbReference type="EMBL" id="DAD74566.1"/>
    </source>
</evidence>
<organism evidence="6">
    <name type="scientific">Myoviridae sp. ctZgq1</name>
    <dbReference type="NCBI Taxonomy" id="2826666"/>
    <lineage>
        <taxon>Viruses</taxon>
        <taxon>Duplodnaviria</taxon>
        <taxon>Heunggongvirae</taxon>
        <taxon>Uroviricota</taxon>
        <taxon>Caudoviricetes</taxon>
    </lineage>
</organism>
<reference evidence="6" key="1">
    <citation type="journal article" date="2021" name="Proc. Natl. Acad. Sci. U.S.A.">
        <title>A Catalog of Tens of Thousands of Viruses from Human Metagenomes Reveals Hidden Associations with Chronic Diseases.</title>
        <authorList>
            <person name="Tisza M.J."/>
            <person name="Buck C.B."/>
        </authorList>
    </citation>
    <scope>NUCLEOTIDE SEQUENCE</scope>
    <source>
        <strain evidence="6">CtZgq1</strain>
    </source>
</reference>
<dbReference type="Gene3D" id="2.70.40.10">
    <property type="match status" value="1"/>
</dbReference>
<dbReference type="GO" id="GO:0046081">
    <property type="term" value="P:dUTP catabolic process"/>
    <property type="evidence" value="ECO:0007669"/>
    <property type="project" value="InterPro"/>
</dbReference>
<dbReference type="CDD" id="cd07557">
    <property type="entry name" value="trimeric_dUTPase"/>
    <property type="match status" value="1"/>
</dbReference>
<feature type="domain" description="dUTPase-like" evidence="5">
    <location>
        <begin position="22"/>
        <end position="153"/>
    </location>
</feature>
<name>A0A8S5LX15_9CAUD</name>
<keyword evidence="3" id="KW-0378">Hydrolase</keyword>
<dbReference type="PANTHER" id="PTHR11241">
    <property type="entry name" value="DEOXYURIDINE 5'-TRIPHOSPHATE NUCLEOTIDOHYDROLASE"/>
    <property type="match status" value="1"/>
</dbReference>
<dbReference type="PANTHER" id="PTHR11241:SF0">
    <property type="entry name" value="DEOXYURIDINE 5'-TRIPHOSPHATE NUCLEOTIDOHYDROLASE"/>
    <property type="match status" value="1"/>
</dbReference>
<dbReference type="GO" id="GO:0006226">
    <property type="term" value="P:dUMP biosynthetic process"/>
    <property type="evidence" value="ECO:0007669"/>
    <property type="project" value="InterPro"/>
</dbReference>
<evidence type="ECO:0000256" key="1">
    <source>
        <dbReference type="ARBA" id="ARBA00006581"/>
    </source>
</evidence>
<evidence type="ECO:0000256" key="3">
    <source>
        <dbReference type="ARBA" id="ARBA00022801"/>
    </source>
</evidence>
<protein>
    <recommendedName>
        <fullName evidence="2">dUTP diphosphatase</fullName>
        <ecNumber evidence="2">3.6.1.23</ecNumber>
    </recommendedName>
</protein>
<sequence>MILQETYKDELSKFETVTGFEDAKIPERKTQHSAGYDIACYEDTTIQPNCVELVKTGLKCSMPNMTHGQLHLRSSIGIKYPVCLANGVGIIDEDYYNNESNEGHIQVPIFNYGKGPITFEKGTTIAQLVIIPYAILNKDNVHNVERKGGFGSTNENV</sequence>
<evidence type="ECO:0000256" key="4">
    <source>
        <dbReference type="ARBA" id="ARBA00023080"/>
    </source>
</evidence>
<evidence type="ECO:0000259" key="5">
    <source>
        <dbReference type="Pfam" id="PF00692"/>
    </source>
</evidence>
<dbReference type="EC" id="3.6.1.23" evidence="2"/>
<accession>A0A8S5LX15</accession>
<dbReference type="GO" id="GO:0000287">
    <property type="term" value="F:magnesium ion binding"/>
    <property type="evidence" value="ECO:0007669"/>
    <property type="project" value="InterPro"/>
</dbReference>
<proteinExistence type="inferred from homology"/>
<dbReference type="InterPro" id="IPR008181">
    <property type="entry name" value="dUTPase"/>
</dbReference>
<dbReference type="EMBL" id="BK014762">
    <property type="protein sequence ID" value="DAD74566.1"/>
    <property type="molecule type" value="Genomic_DNA"/>
</dbReference>
<dbReference type="Pfam" id="PF00692">
    <property type="entry name" value="dUTPase"/>
    <property type="match status" value="1"/>
</dbReference>
<dbReference type="InterPro" id="IPR036157">
    <property type="entry name" value="dUTPase-like_sf"/>
</dbReference>